<protein>
    <submittedName>
        <fullName evidence="1">Uncharacterized protein</fullName>
    </submittedName>
</protein>
<dbReference type="InterPro" id="IPR011050">
    <property type="entry name" value="Pectin_lyase_fold/virulence"/>
</dbReference>
<keyword evidence="2" id="KW-1185">Reference proteome</keyword>
<dbReference type="KEGG" id="tom:BWR18_21060"/>
<accession>A0A1P8N202</accession>
<dbReference type="AlphaFoldDB" id="A0A1P8N202"/>
<dbReference type="EMBL" id="CP019318">
    <property type="protein sequence ID" value="APX14336.1"/>
    <property type="molecule type" value="Genomic_DNA"/>
</dbReference>
<proteinExistence type="predicted"/>
<dbReference type="Proteomes" id="UP000186336">
    <property type="component" value="Plasmid pDOK1-4-6"/>
</dbReference>
<geneLocation type="plasmid" evidence="1 2">
    <name>pDOK1-4-6</name>
</geneLocation>
<reference evidence="1 2" key="1">
    <citation type="submission" date="2017-01" db="EMBL/GenBank/DDBJ databases">
        <title>Complete genome of Tateyamaria omphalii DOK1-4 isolated from seawater in Dokdo.</title>
        <authorList>
            <person name="Kim J.H."/>
            <person name="Chi W.-J."/>
        </authorList>
    </citation>
    <scope>NUCLEOTIDE SEQUENCE [LARGE SCALE GENOMIC DNA]</scope>
    <source>
        <strain evidence="1 2">DOK1-4</strain>
        <plasmid evidence="1 2">pDOK1-4-6</plasmid>
    </source>
</reference>
<name>A0A1P8N202_9RHOB</name>
<evidence type="ECO:0000313" key="1">
    <source>
        <dbReference type="EMBL" id="APX14336.1"/>
    </source>
</evidence>
<sequence length="975" mass="104899">MRTENYGFPPLGQPPENYCRWPAAEQDQTEDVPMPTTLNPSEIAQVSGARTTTLQIEDFATVREINIVDRPDFGTLTVNPDNSLALVMTHSDHTGPLDFTVEVTDENGNVSQQTFNIDVTPPSQEGGWGTGSNHYMLETDAQGELVIETGQNHREVYVSASADALTIADIAAREGLQTWQITGEWLADNPEYGSDENNALAQDAGMLLWQELTGRNFATGEEATPSSHWLRLESGYVYDQIADNGLMPAGIQGESPLHPVVITSYGDGAQPVLANNHWVAGYNGETFSNIVIHDLNITQELLFRGSTEGSGNIIVDSVTATDMGWIVVEGADSFTLRDSNMLDTGPDAPRYGGSWSPHLERFSGSYFSDVQGLLVEGTRFTGIGWDEGYDYNGRGDRPQPPSTYSHSIYVQHDVLDLTFRDNISASAASMAAQLRSGGFIEDNLLMDSGGGLIFRGGEYWGEGPIGNFSLVSGNVITAAGYRSVAEGQGYHAMGIYNGGNDTTLIGNIIAHLADPNDPLELSERSINEGGLIHEHTPYYDDTMVYRWYGTWHVDRGIEEGENQNIEGLDRNLLDQTTADNLAKIMLNDPNADLEDLVAWIGQTEIEADVLNAYFQQAFGILEVLRTDPREVQFVPNELGDGVRWDNRMNWDTNDIAGSVANDLVNLGGNHVTYGGTHTILGLDFGDGGRLDVSHGRLNVIGQTTSDTLGGQVDITNAGQVWIHGYNGAGTLSVTQDGGRFANTGAVVGNVDVVVESGQAILSADGGLFAVGSDYRLLIEGADALVGFDGDAGDTGVIRFDAGACLTIASDETGLGRISEFRSGAFGDNPDVTSQIDLGYLHLTIDLTQAYISDGAYLLMTADQVTGLIGSFEVIGVGARSATVTVDYQSDEVWLNLGGGSGVSIETIGLEQPDDSEFFLPIFCEGDEGSHHAVEVDSGGEDAFVFAPSAPVAVAFESEDSQTQPYAQFEDEFFVM</sequence>
<gene>
    <name evidence="1" type="ORF">BWR18_21060</name>
</gene>
<keyword evidence="1" id="KW-0614">Plasmid</keyword>
<organism evidence="1 2">
    <name type="scientific">Tateyamaria omphalii</name>
    <dbReference type="NCBI Taxonomy" id="299262"/>
    <lineage>
        <taxon>Bacteria</taxon>
        <taxon>Pseudomonadati</taxon>
        <taxon>Pseudomonadota</taxon>
        <taxon>Alphaproteobacteria</taxon>
        <taxon>Rhodobacterales</taxon>
        <taxon>Roseobacteraceae</taxon>
        <taxon>Tateyamaria</taxon>
    </lineage>
</organism>
<evidence type="ECO:0000313" key="2">
    <source>
        <dbReference type="Proteomes" id="UP000186336"/>
    </source>
</evidence>
<dbReference type="SUPFAM" id="SSF51126">
    <property type="entry name" value="Pectin lyase-like"/>
    <property type="match status" value="1"/>
</dbReference>